<name>A0ABZ2BIZ2_9HYPH</name>
<evidence type="ECO:0000256" key="1">
    <source>
        <dbReference type="SAM" id="MobiDB-lite"/>
    </source>
</evidence>
<feature type="region of interest" description="Disordered" evidence="1">
    <location>
        <begin position="43"/>
        <end position="81"/>
    </location>
</feature>
<proteinExistence type="predicted"/>
<dbReference type="EMBL" id="CP133150">
    <property type="protein sequence ID" value="WVT06205.1"/>
    <property type="molecule type" value="Genomic_DNA"/>
</dbReference>
<dbReference type="Pfam" id="PF00702">
    <property type="entry name" value="Hydrolase"/>
    <property type="match status" value="1"/>
</dbReference>
<dbReference type="SUPFAM" id="SSF56784">
    <property type="entry name" value="HAD-like"/>
    <property type="match status" value="1"/>
</dbReference>
<dbReference type="Proteomes" id="UP001432360">
    <property type="component" value="Plasmid pSchITTGS70b"/>
</dbReference>
<dbReference type="RefSeq" id="WP_331375268.1">
    <property type="nucleotide sequence ID" value="NZ_CP133150.1"/>
</dbReference>
<accession>A0ABZ2BIZ2</accession>
<evidence type="ECO:0000313" key="2">
    <source>
        <dbReference type="EMBL" id="WVT06205.1"/>
    </source>
</evidence>
<organism evidence="2 3">
    <name type="scientific">Sinorhizobium chiapasense</name>
    <dbReference type="NCBI Taxonomy" id="501572"/>
    <lineage>
        <taxon>Bacteria</taxon>
        <taxon>Pseudomonadati</taxon>
        <taxon>Pseudomonadota</taxon>
        <taxon>Alphaproteobacteria</taxon>
        <taxon>Hyphomicrobiales</taxon>
        <taxon>Rhizobiaceae</taxon>
        <taxon>Sinorhizobium/Ensifer group</taxon>
        <taxon>Sinorhizobium</taxon>
    </lineage>
</organism>
<keyword evidence="2" id="KW-0614">Plasmid</keyword>
<feature type="compositionally biased region" description="Basic and acidic residues" evidence="1">
    <location>
        <begin position="67"/>
        <end position="81"/>
    </location>
</feature>
<dbReference type="InterPro" id="IPR036412">
    <property type="entry name" value="HAD-like_sf"/>
</dbReference>
<dbReference type="Gene3D" id="3.40.50.1000">
    <property type="entry name" value="HAD superfamily/HAD-like"/>
    <property type="match status" value="1"/>
</dbReference>
<gene>
    <name evidence="2" type="ORF">RB548_22550</name>
</gene>
<evidence type="ECO:0008006" key="4">
    <source>
        <dbReference type="Google" id="ProtNLM"/>
    </source>
</evidence>
<evidence type="ECO:0000313" key="3">
    <source>
        <dbReference type="Proteomes" id="UP001432360"/>
    </source>
</evidence>
<dbReference type="InterPro" id="IPR023214">
    <property type="entry name" value="HAD_sf"/>
</dbReference>
<reference evidence="2" key="1">
    <citation type="submission" date="2023-08" db="EMBL/GenBank/DDBJ databases">
        <title>Complete genome sequence of Sinorhizobium chiapanecum ITTG S70 isolated from Acaciella angustissima nodules in Chiapas-Mexico.</title>
        <authorList>
            <person name="Rincon-Rosales R."/>
            <person name="Rogel M.A."/>
            <person name="Rincon-Medina C.I."/>
            <person name="Guerrero G."/>
            <person name="Manzano-Gomez L.A."/>
            <person name="Lopez-Lopez A."/>
            <person name="Rincon Molina F.A."/>
            <person name="Martinez-Romero E."/>
        </authorList>
    </citation>
    <scope>NUCLEOTIDE SEQUENCE</scope>
    <source>
        <strain evidence="2">ITTG S70</strain>
        <plasmid evidence="2">pSchITTGS70b</plasmid>
    </source>
</reference>
<protein>
    <recommendedName>
        <fullName evidence="4">Haloacid dehalogenase-like hydrolase</fullName>
    </recommendedName>
</protein>
<geneLocation type="plasmid" evidence="2 3">
    <name>pSchITTGS70b</name>
</geneLocation>
<dbReference type="Gene3D" id="1.10.150.400">
    <property type="match status" value="1"/>
</dbReference>
<keyword evidence="3" id="KW-1185">Reference proteome</keyword>
<sequence length="864" mass="98351">MQHILDRLAAKIQQTDIDQRPSQTVYMEDVLDPDAYSEILRGLPRDGRGAENSLDLTNPTKRTTQRLKPEHRPSRSDMRDGQHKAQIKANDMAHILDNFGHSVKVLSLDCFDTLLWRKTAAPRDVFALLADNPTARRLGITPYQRISAAARAYRAKLLETGSRQIDIRDIYRSFTSLSDEAQAQLAEAEIQAEMNVCFAFSPCVDLIRQAYTRGIKIIVVSDTYLREGDLRRLLTRHLPADVMQAISKIYCSVDYGTAKSAALFPIVIKECGVPSSQILHIGDNDASDVQAPRELGMHALHFLQFNRDVANFLRLQHAASSLIVMGQAAPETMALPRYSPFRPVFSVADLQPYAPETMIGYMSFGPVLYAYAQFLMDEVEALQQRGKRVKVFFLLRDAYLLAAACEAYARRPVGKPVRIRKFVAIAASFKTRADVDYYISGIKPKYYSFHAIAEQLLLPPELTELLIRIAHRSSDPQTSFHELLHDDDILELIFKHSAALRVRLKRYMSKELELEEGDTIILADTGYIGQTQQYLIRTFKEELKIDILGRYVVASDEPHRPANIKALITTPWCDHDLFEQSCTFKEGAVIDYDSEGEPIFEEIKLSDRQYEKVANVQAECLRFIRDASTFFGEAGVKHDHSVLQRAAHAALFRHVYMPIEAELEYFKDFQHDKLMGPDRRKTIYSLETAFKNVKGLPSPYRLGAYETRVLGLDFTFSALMQRGFQLDLVSDDMDIRFTPLKICVGKEQESRGFVLRAQHLHDGYFFVMLPYVSGVSVKMLLGEHYEWLQIEKVQLLNHAGSVRSDVSNALDLKEIDRTGEIYRCQSEASIATIRPVDLPQFPTPHFYNIVFRPLVLRAHRALLA</sequence>